<name>A0AAD5L2Q8_9CRUS</name>
<accession>A0AAD5L2Q8</accession>
<reference evidence="2 3" key="1">
    <citation type="submission" date="2022-05" db="EMBL/GenBank/DDBJ databases">
        <title>A multi-omics perspective on studying reproductive biology in Daphnia sinensis.</title>
        <authorList>
            <person name="Jia J."/>
        </authorList>
    </citation>
    <scope>NUCLEOTIDE SEQUENCE [LARGE SCALE GENOMIC DNA]</scope>
    <source>
        <strain evidence="2 3">WSL</strain>
    </source>
</reference>
<dbReference type="Proteomes" id="UP000820818">
    <property type="component" value="Linkage Group LG1"/>
</dbReference>
<organism evidence="2 3">
    <name type="scientific">Daphnia sinensis</name>
    <dbReference type="NCBI Taxonomy" id="1820382"/>
    <lineage>
        <taxon>Eukaryota</taxon>
        <taxon>Metazoa</taxon>
        <taxon>Ecdysozoa</taxon>
        <taxon>Arthropoda</taxon>
        <taxon>Crustacea</taxon>
        <taxon>Branchiopoda</taxon>
        <taxon>Diplostraca</taxon>
        <taxon>Cladocera</taxon>
        <taxon>Anomopoda</taxon>
        <taxon>Daphniidae</taxon>
        <taxon>Daphnia</taxon>
        <taxon>Daphnia similis group</taxon>
    </lineage>
</organism>
<dbReference type="EMBL" id="WJBH02000001">
    <property type="protein sequence ID" value="KAI9563947.1"/>
    <property type="molecule type" value="Genomic_DNA"/>
</dbReference>
<keyword evidence="3" id="KW-1185">Reference proteome</keyword>
<evidence type="ECO:0000313" key="2">
    <source>
        <dbReference type="EMBL" id="KAI9563947.1"/>
    </source>
</evidence>
<comment type="caution">
    <text evidence="2">The sequence shown here is derived from an EMBL/GenBank/DDBJ whole genome shotgun (WGS) entry which is preliminary data.</text>
</comment>
<dbReference type="AlphaFoldDB" id="A0AAD5L2Q8"/>
<protein>
    <submittedName>
        <fullName evidence="2">Uncharacterized protein</fullName>
    </submittedName>
</protein>
<sequence>MVHGRQYAMWRLKLSQLSQVQRQRGELATGERSLHQPNKLDTLVTPTPTALVVPSPLHFPAKRNGDSRCTRVSHLNVSFESEVSTVDLPFLH</sequence>
<evidence type="ECO:0000313" key="3">
    <source>
        <dbReference type="Proteomes" id="UP000820818"/>
    </source>
</evidence>
<proteinExistence type="predicted"/>
<evidence type="ECO:0000256" key="1">
    <source>
        <dbReference type="SAM" id="MobiDB-lite"/>
    </source>
</evidence>
<gene>
    <name evidence="2" type="ORF">GHT06_007685</name>
</gene>
<feature type="region of interest" description="Disordered" evidence="1">
    <location>
        <begin position="23"/>
        <end position="42"/>
    </location>
</feature>